<accession>A0ABU6X7V2</accession>
<evidence type="ECO:0000313" key="1">
    <source>
        <dbReference type="EMBL" id="MED6193942.1"/>
    </source>
</evidence>
<dbReference type="EMBL" id="JASCZI010211533">
    <property type="protein sequence ID" value="MED6193942.1"/>
    <property type="molecule type" value="Genomic_DNA"/>
</dbReference>
<protein>
    <submittedName>
        <fullName evidence="1">Uncharacterized protein</fullName>
    </submittedName>
</protein>
<comment type="caution">
    <text evidence="1">The sequence shown here is derived from an EMBL/GenBank/DDBJ whole genome shotgun (WGS) entry which is preliminary data.</text>
</comment>
<dbReference type="Proteomes" id="UP001341840">
    <property type="component" value="Unassembled WGS sequence"/>
</dbReference>
<proteinExistence type="predicted"/>
<reference evidence="1 2" key="1">
    <citation type="journal article" date="2023" name="Plants (Basel)">
        <title>Bridging the Gap: Combining Genomics and Transcriptomics Approaches to Understand Stylosanthes scabra, an Orphan Legume from the Brazilian Caatinga.</title>
        <authorList>
            <person name="Ferreira-Neto J.R.C."/>
            <person name="da Silva M.D."/>
            <person name="Binneck E."/>
            <person name="de Melo N.F."/>
            <person name="da Silva R.H."/>
            <person name="de Melo A.L.T.M."/>
            <person name="Pandolfi V."/>
            <person name="Bustamante F.O."/>
            <person name="Brasileiro-Vidal A.C."/>
            <person name="Benko-Iseppon A.M."/>
        </authorList>
    </citation>
    <scope>NUCLEOTIDE SEQUENCE [LARGE SCALE GENOMIC DNA]</scope>
    <source>
        <tissue evidence="1">Leaves</tissue>
    </source>
</reference>
<gene>
    <name evidence="1" type="ORF">PIB30_023959</name>
</gene>
<keyword evidence="2" id="KW-1185">Reference proteome</keyword>
<evidence type="ECO:0000313" key="2">
    <source>
        <dbReference type="Proteomes" id="UP001341840"/>
    </source>
</evidence>
<organism evidence="1 2">
    <name type="scientific">Stylosanthes scabra</name>
    <dbReference type="NCBI Taxonomy" id="79078"/>
    <lineage>
        <taxon>Eukaryota</taxon>
        <taxon>Viridiplantae</taxon>
        <taxon>Streptophyta</taxon>
        <taxon>Embryophyta</taxon>
        <taxon>Tracheophyta</taxon>
        <taxon>Spermatophyta</taxon>
        <taxon>Magnoliopsida</taxon>
        <taxon>eudicotyledons</taxon>
        <taxon>Gunneridae</taxon>
        <taxon>Pentapetalae</taxon>
        <taxon>rosids</taxon>
        <taxon>fabids</taxon>
        <taxon>Fabales</taxon>
        <taxon>Fabaceae</taxon>
        <taxon>Papilionoideae</taxon>
        <taxon>50 kb inversion clade</taxon>
        <taxon>dalbergioids sensu lato</taxon>
        <taxon>Dalbergieae</taxon>
        <taxon>Pterocarpus clade</taxon>
        <taxon>Stylosanthes</taxon>
    </lineage>
</organism>
<sequence>MFNDAKTRGDGAEILRQRLLHQTNRRSNLAAVAVGPSSSSTVEQNSVVVAIPFLAVSCSISLRTLHSASTCLSRRRRDDLPLPAPPSSSSPPLHYVGGVAATVRSPTVLVAVSLPLLLSSSTVDKLWGDNDGDGAGTVGMMCLGLEDDGARFFLLPFWVSF</sequence>
<name>A0ABU6X7V2_9FABA</name>